<dbReference type="InterPro" id="IPR055927">
    <property type="entry name" value="DUF7504"/>
</dbReference>
<accession>A0ABD5WHP7</accession>
<keyword evidence="3" id="KW-1185">Reference proteome</keyword>
<organism evidence="2 3">
    <name type="scientific">Halorussus caseinilyticus</name>
    <dbReference type="NCBI Taxonomy" id="3034025"/>
    <lineage>
        <taxon>Archaea</taxon>
        <taxon>Methanobacteriati</taxon>
        <taxon>Methanobacteriota</taxon>
        <taxon>Stenosarchaea group</taxon>
        <taxon>Halobacteria</taxon>
        <taxon>Halobacteriales</taxon>
        <taxon>Haladaptataceae</taxon>
        <taxon>Halorussus</taxon>
    </lineage>
</organism>
<evidence type="ECO:0000313" key="2">
    <source>
        <dbReference type="EMBL" id="MFC7079728.1"/>
    </source>
</evidence>
<feature type="region of interest" description="Disordered" evidence="1">
    <location>
        <begin position="204"/>
        <end position="257"/>
    </location>
</feature>
<evidence type="ECO:0000256" key="1">
    <source>
        <dbReference type="SAM" id="MobiDB-lite"/>
    </source>
</evidence>
<reference evidence="2 3" key="1">
    <citation type="journal article" date="2019" name="Int. J. Syst. Evol. Microbiol.">
        <title>The Global Catalogue of Microorganisms (GCM) 10K type strain sequencing project: providing services to taxonomists for standard genome sequencing and annotation.</title>
        <authorList>
            <consortium name="The Broad Institute Genomics Platform"/>
            <consortium name="The Broad Institute Genome Sequencing Center for Infectious Disease"/>
            <person name="Wu L."/>
            <person name="Ma J."/>
        </authorList>
    </citation>
    <scope>NUCLEOTIDE SEQUENCE [LARGE SCALE GENOMIC DNA]</scope>
    <source>
        <strain evidence="2 3">DT72</strain>
    </source>
</reference>
<name>A0ABD5WHP7_9EURY</name>
<evidence type="ECO:0000313" key="3">
    <source>
        <dbReference type="Proteomes" id="UP001596407"/>
    </source>
</evidence>
<dbReference type="EMBL" id="JBHSZH010000005">
    <property type="protein sequence ID" value="MFC7079728.1"/>
    <property type="molecule type" value="Genomic_DNA"/>
</dbReference>
<dbReference type="Proteomes" id="UP001596407">
    <property type="component" value="Unassembled WGS sequence"/>
</dbReference>
<proteinExistence type="predicted"/>
<dbReference type="AlphaFoldDB" id="A0ABD5WHP7"/>
<sequence length="257" mass="28285">MDSELRFRGSGANPRFTKWLANLKQVGSNILVTGEVPDEVSARASRFLYGREKRRFRILALTDQTITSAESRLPEDAAFDDPTTWIIDQRRGERSVPATAGGVTAGLDPLGSDDARQLCDEIQSAIAFYDEKAEGLDPAELRVGVDSLFPLVEEDRSAAEHALRTLGATVRGVHGMAHYHLRVPADDEVVERLMPLFDARVEPASDRARTPNSAGTRRKSTPRPRGWNSDSRDRPPTHSTNSLTFPSRSAPESSSCD</sequence>
<feature type="compositionally biased region" description="Polar residues" evidence="1">
    <location>
        <begin position="237"/>
        <end position="257"/>
    </location>
</feature>
<dbReference type="Pfam" id="PF24336">
    <property type="entry name" value="DUF7504"/>
    <property type="match status" value="1"/>
</dbReference>
<gene>
    <name evidence="2" type="ORF">ACFQJ6_05800</name>
</gene>
<protein>
    <submittedName>
        <fullName evidence="2">Uncharacterized protein</fullName>
    </submittedName>
</protein>
<dbReference type="RefSeq" id="WP_382209201.1">
    <property type="nucleotide sequence ID" value="NZ_JBHSZH010000005.1"/>
</dbReference>
<comment type="caution">
    <text evidence="2">The sequence shown here is derived from an EMBL/GenBank/DDBJ whole genome shotgun (WGS) entry which is preliminary data.</text>
</comment>